<keyword evidence="3" id="KW-1185">Reference proteome</keyword>
<feature type="transmembrane region" description="Helical" evidence="1">
    <location>
        <begin position="12"/>
        <end position="31"/>
    </location>
</feature>
<organism evidence="2 3">
    <name type="scientific">Clitoria ternatea</name>
    <name type="common">Butterfly pea</name>
    <dbReference type="NCBI Taxonomy" id="43366"/>
    <lineage>
        <taxon>Eukaryota</taxon>
        <taxon>Viridiplantae</taxon>
        <taxon>Streptophyta</taxon>
        <taxon>Embryophyta</taxon>
        <taxon>Tracheophyta</taxon>
        <taxon>Spermatophyta</taxon>
        <taxon>Magnoliopsida</taxon>
        <taxon>eudicotyledons</taxon>
        <taxon>Gunneridae</taxon>
        <taxon>Pentapetalae</taxon>
        <taxon>rosids</taxon>
        <taxon>fabids</taxon>
        <taxon>Fabales</taxon>
        <taxon>Fabaceae</taxon>
        <taxon>Papilionoideae</taxon>
        <taxon>50 kb inversion clade</taxon>
        <taxon>NPAAA clade</taxon>
        <taxon>indigoferoid/millettioid clade</taxon>
        <taxon>Phaseoleae</taxon>
        <taxon>Clitoria</taxon>
    </lineage>
</organism>
<keyword evidence="1" id="KW-0812">Transmembrane</keyword>
<reference evidence="2 3" key="1">
    <citation type="submission" date="2024-01" db="EMBL/GenBank/DDBJ databases">
        <title>The genomes of 5 underutilized Papilionoideae crops provide insights into root nodulation and disease resistance.</title>
        <authorList>
            <person name="Yuan L."/>
        </authorList>
    </citation>
    <scope>NUCLEOTIDE SEQUENCE [LARGE SCALE GENOMIC DNA]</scope>
    <source>
        <strain evidence="2">LY-2023</strain>
        <tissue evidence="2">Leaf</tissue>
    </source>
</reference>
<evidence type="ECO:0000313" key="2">
    <source>
        <dbReference type="EMBL" id="KAK7262211.1"/>
    </source>
</evidence>
<sequence>MRKSIANGLKTLSNFVVFKAMYYVFVCAFAATPRLEKFELVFVIFLETKCQQNNGTCPISLQNILHRNVFPLLFEKV</sequence>
<gene>
    <name evidence="2" type="ORF">RJT34_29774</name>
</gene>
<dbReference type="EMBL" id="JAYKXN010000008">
    <property type="protein sequence ID" value="KAK7262211.1"/>
    <property type="molecule type" value="Genomic_DNA"/>
</dbReference>
<proteinExistence type="predicted"/>
<dbReference type="AlphaFoldDB" id="A0AAN9I6P9"/>
<evidence type="ECO:0000256" key="1">
    <source>
        <dbReference type="SAM" id="Phobius"/>
    </source>
</evidence>
<protein>
    <submittedName>
        <fullName evidence="2">Uncharacterized protein</fullName>
    </submittedName>
</protein>
<dbReference type="Proteomes" id="UP001359559">
    <property type="component" value="Unassembled WGS sequence"/>
</dbReference>
<evidence type="ECO:0000313" key="3">
    <source>
        <dbReference type="Proteomes" id="UP001359559"/>
    </source>
</evidence>
<keyword evidence="1" id="KW-0472">Membrane</keyword>
<keyword evidence="1" id="KW-1133">Transmembrane helix</keyword>
<accession>A0AAN9I6P9</accession>
<name>A0AAN9I6P9_CLITE</name>
<comment type="caution">
    <text evidence="2">The sequence shown here is derived from an EMBL/GenBank/DDBJ whole genome shotgun (WGS) entry which is preliminary data.</text>
</comment>